<accession>A0A2G2Y098</accession>
<dbReference type="Gene3D" id="1.25.40.10">
    <property type="entry name" value="Tetratricopeptide repeat domain"/>
    <property type="match status" value="1"/>
</dbReference>
<comment type="caution">
    <text evidence="5">The sequence shown here is derived from an EMBL/GenBank/DDBJ whole genome shotgun (WGS) entry which is preliminary data.</text>
</comment>
<dbReference type="InterPro" id="IPR050872">
    <property type="entry name" value="PPR_P_subfamily"/>
</dbReference>
<evidence type="ECO:0008006" key="7">
    <source>
        <dbReference type="Google" id="ProtNLM"/>
    </source>
</evidence>
<dbReference type="InterPro" id="IPR001563">
    <property type="entry name" value="Peptidase_S10"/>
</dbReference>
<comment type="similarity">
    <text evidence="1">Belongs to the PPR family. P subfamily.</text>
</comment>
<evidence type="ECO:0000256" key="4">
    <source>
        <dbReference type="PROSITE-ProRule" id="PRU00708"/>
    </source>
</evidence>
<reference evidence="5 6" key="1">
    <citation type="journal article" date="2014" name="Nat. Genet.">
        <title>Genome sequence of the hot pepper provides insights into the evolution of pungency in Capsicum species.</title>
        <authorList>
            <person name="Kim S."/>
            <person name="Park M."/>
            <person name="Yeom S.I."/>
            <person name="Kim Y.M."/>
            <person name="Lee J.M."/>
            <person name="Lee H.A."/>
            <person name="Seo E."/>
            <person name="Choi J."/>
            <person name="Cheong K."/>
            <person name="Kim K.T."/>
            <person name="Jung K."/>
            <person name="Lee G.W."/>
            <person name="Oh S.K."/>
            <person name="Bae C."/>
            <person name="Kim S.B."/>
            <person name="Lee H.Y."/>
            <person name="Kim S.Y."/>
            <person name="Kim M.S."/>
            <person name="Kang B.C."/>
            <person name="Jo Y.D."/>
            <person name="Yang H.B."/>
            <person name="Jeong H.J."/>
            <person name="Kang W.H."/>
            <person name="Kwon J.K."/>
            <person name="Shin C."/>
            <person name="Lim J.Y."/>
            <person name="Park J.H."/>
            <person name="Huh J.H."/>
            <person name="Kim J.S."/>
            <person name="Kim B.D."/>
            <person name="Cohen O."/>
            <person name="Paran I."/>
            <person name="Suh M.C."/>
            <person name="Lee S.B."/>
            <person name="Kim Y.K."/>
            <person name="Shin Y."/>
            <person name="Noh S.J."/>
            <person name="Park J."/>
            <person name="Seo Y.S."/>
            <person name="Kwon S.Y."/>
            <person name="Kim H.A."/>
            <person name="Park J.M."/>
            <person name="Kim H.J."/>
            <person name="Choi S.B."/>
            <person name="Bosland P.W."/>
            <person name="Reeves G."/>
            <person name="Jo S.H."/>
            <person name="Lee B.W."/>
            <person name="Cho H.T."/>
            <person name="Choi H.S."/>
            <person name="Lee M.S."/>
            <person name="Yu Y."/>
            <person name="Do Choi Y."/>
            <person name="Park B.S."/>
            <person name="van Deynze A."/>
            <person name="Ashrafi H."/>
            <person name="Hill T."/>
            <person name="Kim W.T."/>
            <person name="Pai H.S."/>
            <person name="Ahn H.K."/>
            <person name="Yeam I."/>
            <person name="Giovannoni J.J."/>
            <person name="Rose J.K."/>
            <person name="Sorensen I."/>
            <person name="Lee S.J."/>
            <person name="Kim R.W."/>
            <person name="Choi I.Y."/>
            <person name="Choi B.S."/>
            <person name="Lim J.S."/>
            <person name="Lee Y.H."/>
            <person name="Choi D."/>
        </authorList>
    </citation>
    <scope>NUCLEOTIDE SEQUENCE [LARGE SCALE GENOMIC DNA]</scope>
    <source>
        <strain evidence="6">cv. CM334</strain>
    </source>
</reference>
<dbReference type="Proteomes" id="UP000222542">
    <property type="component" value="Unassembled WGS sequence"/>
</dbReference>
<gene>
    <name evidence="5" type="ORF">T459_33142</name>
</gene>
<evidence type="ECO:0000256" key="3">
    <source>
        <dbReference type="ARBA" id="ARBA00022737"/>
    </source>
</evidence>
<organism evidence="5 6">
    <name type="scientific">Capsicum annuum</name>
    <name type="common">Capsicum pepper</name>
    <dbReference type="NCBI Taxonomy" id="4072"/>
    <lineage>
        <taxon>Eukaryota</taxon>
        <taxon>Viridiplantae</taxon>
        <taxon>Streptophyta</taxon>
        <taxon>Embryophyta</taxon>
        <taxon>Tracheophyta</taxon>
        <taxon>Spermatophyta</taxon>
        <taxon>Magnoliopsida</taxon>
        <taxon>eudicotyledons</taxon>
        <taxon>Gunneridae</taxon>
        <taxon>Pentapetalae</taxon>
        <taxon>asterids</taxon>
        <taxon>lamiids</taxon>
        <taxon>Solanales</taxon>
        <taxon>Solanaceae</taxon>
        <taxon>Solanoideae</taxon>
        <taxon>Capsiceae</taxon>
        <taxon>Capsicum</taxon>
    </lineage>
</organism>
<proteinExistence type="inferred from homology"/>
<dbReference type="NCBIfam" id="TIGR00756">
    <property type="entry name" value="PPR"/>
    <property type="match status" value="2"/>
</dbReference>
<dbReference type="PANTHER" id="PTHR46128">
    <property type="entry name" value="MITOCHONDRIAL GROUP I INTRON SPLICING FACTOR CCM1"/>
    <property type="match status" value="1"/>
</dbReference>
<comment type="similarity">
    <text evidence="2">Belongs to the peptidase S10 family.</text>
</comment>
<dbReference type="PROSITE" id="PS51375">
    <property type="entry name" value="PPR"/>
    <property type="match status" value="2"/>
</dbReference>
<dbReference type="Gene3D" id="3.40.50.1820">
    <property type="entry name" value="alpha/beta hydrolase"/>
    <property type="match status" value="1"/>
</dbReference>
<dbReference type="Pfam" id="PF13041">
    <property type="entry name" value="PPR_2"/>
    <property type="match status" value="1"/>
</dbReference>
<evidence type="ECO:0000313" key="6">
    <source>
        <dbReference type="Proteomes" id="UP000222542"/>
    </source>
</evidence>
<evidence type="ECO:0000313" key="5">
    <source>
        <dbReference type="EMBL" id="PHT63001.1"/>
    </source>
</evidence>
<dbReference type="AlphaFoldDB" id="A0A2G2Y098"/>
<dbReference type="EMBL" id="AYRZ02000048">
    <property type="protein sequence ID" value="PHT63001.1"/>
    <property type="molecule type" value="Genomic_DNA"/>
</dbReference>
<dbReference type="PANTHER" id="PTHR46128:SF73">
    <property type="entry name" value="CRIB DOMAIN-CONTAINING PROTEIN"/>
    <property type="match status" value="1"/>
</dbReference>
<dbReference type="GO" id="GO:0004185">
    <property type="term" value="F:serine-type carboxypeptidase activity"/>
    <property type="evidence" value="ECO:0007669"/>
    <property type="project" value="InterPro"/>
</dbReference>
<feature type="repeat" description="PPR" evidence="4">
    <location>
        <begin position="232"/>
        <end position="266"/>
    </location>
</feature>
<evidence type="ECO:0000256" key="2">
    <source>
        <dbReference type="ARBA" id="ARBA00009431"/>
    </source>
</evidence>
<dbReference type="SUPFAM" id="SSF53474">
    <property type="entry name" value="alpha/beta-Hydrolases"/>
    <property type="match status" value="1"/>
</dbReference>
<dbReference type="Gramene" id="PHT63001">
    <property type="protein sequence ID" value="PHT63001"/>
    <property type="gene ID" value="T459_33142"/>
</dbReference>
<keyword evidence="3" id="KW-0677">Repeat</keyword>
<dbReference type="InterPro" id="IPR011990">
    <property type="entry name" value="TPR-like_helical_dom_sf"/>
</dbReference>
<sequence length="335" mass="38072">MDEFTYVNPLCIIKFPEGEADGLVKGDEVIGSWRLWSIVDIVGYFGFTAGRETGGARAATEGAMEVTPVGGISLASGGCSHMMASAGLPYRGENREGGVGWVHQIRSRDDKRVRNVGLAQQRERWPWMLVREKKRKMREEVLHFSERVVAAGSPFKFLPRFKGPLPFELETGYIEVGNSDDVQLFYFFVMSELNSKSDPLILWLIEGPGCSALSENALILFRRLKRHEFIPQVVTYNILIHGLCKLGREKIARELLNELVESGHIPNAITYTTMVKYCFRYKQFEEVFKIIAEMRNKIYTYDILIDGLCRTGNLEEEQQQLNRIIETGFDSNLVA</sequence>
<evidence type="ECO:0000256" key="1">
    <source>
        <dbReference type="ARBA" id="ARBA00007626"/>
    </source>
</evidence>
<feature type="repeat" description="PPR" evidence="4">
    <location>
        <begin position="297"/>
        <end position="331"/>
    </location>
</feature>
<dbReference type="InterPro" id="IPR029058">
    <property type="entry name" value="AB_hydrolase_fold"/>
</dbReference>
<dbReference type="Pfam" id="PF00450">
    <property type="entry name" value="Peptidase_S10"/>
    <property type="match status" value="1"/>
</dbReference>
<name>A0A2G2Y098_CAPAN</name>
<reference evidence="5 6" key="2">
    <citation type="journal article" date="2017" name="Genome Biol.">
        <title>New reference genome sequences of hot pepper reveal the massive evolution of plant disease-resistance genes by retroduplication.</title>
        <authorList>
            <person name="Kim S."/>
            <person name="Park J."/>
            <person name="Yeom S.I."/>
            <person name="Kim Y.M."/>
            <person name="Seo E."/>
            <person name="Kim K.T."/>
            <person name="Kim M.S."/>
            <person name="Lee J.M."/>
            <person name="Cheong K."/>
            <person name="Shin H.S."/>
            <person name="Kim S.B."/>
            <person name="Han K."/>
            <person name="Lee J."/>
            <person name="Park M."/>
            <person name="Lee H.A."/>
            <person name="Lee H.Y."/>
            <person name="Lee Y."/>
            <person name="Oh S."/>
            <person name="Lee J.H."/>
            <person name="Choi E."/>
            <person name="Choi E."/>
            <person name="Lee S.E."/>
            <person name="Jeon J."/>
            <person name="Kim H."/>
            <person name="Choi G."/>
            <person name="Song H."/>
            <person name="Lee J."/>
            <person name="Lee S.C."/>
            <person name="Kwon J.K."/>
            <person name="Lee H.Y."/>
            <person name="Koo N."/>
            <person name="Hong Y."/>
            <person name="Kim R.W."/>
            <person name="Kang W.H."/>
            <person name="Huh J.H."/>
            <person name="Kang B.C."/>
            <person name="Yang T.J."/>
            <person name="Lee Y.H."/>
            <person name="Bennetzen J.L."/>
            <person name="Choi D."/>
        </authorList>
    </citation>
    <scope>NUCLEOTIDE SEQUENCE [LARGE SCALE GENOMIC DNA]</scope>
    <source>
        <strain evidence="6">cv. CM334</strain>
    </source>
</reference>
<dbReference type="Pfam" id="PF01535">
    <property type="entry name" value="PPR"/>
    <property type="match status" value="1"/>
</dbReference>
<keyword evidence="6" id="KW-1185">Reference proteome</keyword>
<dbReference type="InterPro" id="IPR002885">
    <property type="entry name" value="PPR_rpt"/>
</dbReference>
<protein>
    <recommendedName>
        <fullName evidence="7">Pentatricopeptide repeat-containing protein</fullName>
    </recommendedName>
</protein>
<dbReference type="GO" id="GO:0006508">
    <property type="term" value="P:proteolysis"/>
    <property type="evidence" value="ECO:0007669"/>
    <property type="project" value="InterPro"/>
</dbReference>